<dbReference type="GO" id="GO:0055085">
    <property type="term" value="P:transmembrane transport"/>
    <property type="evidence" value="ECO:0007669"/>
    <property type="project" value="InterPro"/>
</dbReference>
<dbReference type="AlphaFoldDB" id="A0A4S8PBR2"/>
<keyword evidence="2" id="KW-1003">Cell membrane</keyword>
<evidence type="ECO:0000256" key="4">
    <source>
        <dbReference type="ARBA" id="ARBA00022989"/>
    </source>
</evidence>
<dbReference type="GO" id="GO:0015920">
    <property type="term" value="P:lipopolysaccharide transport"/>
    <property type="evidence" value="ECO:0007669"/>
    <property type="project" value="TreeGrafter"/>
</dbReference>
<evidence type="ECO:0000313" key="7">
    <source>
        <dbReference type="EMBL" id="THV25674.1"/>
    </source>
</evidence>
<dbReference type="PANTHER" id="PTHR33529">
    <property type="entry name" value="SLR0882 PROTEIN-RELATED"/>
    <property type="match status" value="1"/>
</dbReference>
<dbReference type="InterPro" id="IPR030923">
    <property type="entry name" value="LptG"/>
</dbReference>
<feature type="transmembrane region" description="Helical" evidence="6">
    <location>
        <begin position="62"/>
        <end position="82"/>
    </location>
</feature>
<dbReference type="NCBIfam" id="TIGR04408">
    <property type="entry name" value="LptG_lptG"/>
    <property type="match status" value="1"/>
</dbReference>
<keyword evidence="4 6" id="KW-1133">Transmembrane helix</keyword>
<dbReference type="Pfam" id="PF03739">
    <property type="entry name" value="LptF_LptG"/>
    <property type="match status" value="1"/>
</dbReference>
<dbReference type="InterPro" id="IPR005495">
    <property type="entry name" value="LptG/LptF_permease"/>
</dbReference>
<reference evidence="7 8" key="1">
    <citation type="submission" date="2019-04" db="EMBL/GenBank/DDBJ databases">
        <title>Genome sequence of strain shin9-1.</title>
        <authorList>
            <person name="Gao J."/>
            <person name="Sun J."/>
        </authorList>
    </citation>
    <scope>NUCLEOTIDE SEQUENCE [LARGE SCALE GENOMIC DNA]</scope>
    <source>
        <strain evidence="8">shin9-1</strain>
    </source>
</reference>
<evidence type="ECO:0000256" key="1">
    <source>
        <dbReference type="ARBA" id="ARBA00004651"/>
    </source>
</evidence>
<accession>A0A4S8PBR2</accession>
<evidence type="ECO:0000256" key="6">
    <source>
        <dbReference type="SAM" id="Phobius"/>
    </source>
</evidence>
<evidence type="ECO:0000313" key="8">
    <source>
        <dbReference type="Proteomes" id="UP000308828"/>
    </source>
</evidence>
<evidence type="ECO:0000256" key="5">
    <source>
        <dbReference type="ARBA" id="ARBA00023136"/>
    </source>
</evidence>
<proteinExistence type="predicted"/>
<dbReference type="OrthoDB" id="9798468at2"/>
<gene>
    <name evidence="7" type="primary">lptG</name>
    <name evidence="7" type="ORF">FAA97_05675</name>
</gene>
<dbReference type="Proteomes" id="UP000308828">
    <property type="component" value="Unassembled WGS sequence"/>
</dbReference>
<feature type="transmembrane region" description="Helical" evidence="6">
    <location>
        <begin position="273"/>
        <end position="293"/>
    </location>
</feature>
<name>A0A4S8PBR2_9HYPH</name>
<dbReference type="PANTHER" id="PTHR33529:SF2">
    <property type="entry name" value="LIPOPOLYSACCHARIDE EXPORT SYSTEM PERMEASE PROTEIN LPTG"/>
    <property type="match status" value="1"/>
</dbReference>
<feature type="transmembrane region" description="Helical" evidence="6">
    <location>
        <begin position="94"/>
        <end position="120"/>
    </location>
</feature>
<evidence type="ECO:0000256" key="3">
    <source>
        <dbReference type="ARBA" id="ARBA00022692"/>
    </source>
</evidence>
<feature type="transmembrane region" description="Helical" evidence="6">
    <location>
        <begin position="305"/>
        <end position="325"/>
    </location>
</feature>
<comment type="subcellular location">
    <subcellularLocation>
        <location evidence="1">Cell membrane</location>
        <topology evidence="1">Multi-pass membrane protein</topology>
    </subcellularLocation>
</comment>
<dbReference type="GO" id="GO:0043190">
    <property type="term" value="C:ATP-binding cassette (ABC) transporter complex"/>
    <property type="evidence" value="ECO:0007669"/>
    <property type="project" value="InterPro"/>
</dbReference>
<sequence length="360" mass="39233">MIRTLGLYFFRRYMLTMAWFFIGVVSIVYLIDFTETSSRYAELPGYSIGAVLFLTGLRLPMILQQTVPFIGLFVGMATLISFNRKSELVVARAAGISVWQFMAPFLIGAALIGIATTLIVNPLAAWGERVGSEIEAEWRGTSPTAGQPSTPWLRQTSQGTDLAMGARTVLGGGTELIDVVLLHFDGDGRIALRQDARSAKLEDGYWNLTGVLETRPGEIQQRHAAVRVPTNLNAEYVQQRLVKAESVAFYDLFNKIEVAQSYGVATHALETQFHSLLSLPFLMVAMTLIAATVSLKFSRINQSRSVILGGILSGFVLYVVTVLVRAFGSSGIMPPSIAAWVPVVVAMALGATILLHKEDG</sequence>
<protein>
    <submittedName>
        <fullName evidence="7">LPS export ABC transporter permease LptG</fullName>
    </submittedName>
</protein>
<keyword evidence="5 6" id="KW-0472">Membrane</keyword>
<feature type="transmembrane region" description="Helical" evidence="6">
    <location>
        <begin position="337"/>
        <end position="355"/>
    </location>
</feature>
<keyword evidence="3 6" id="KW-0812">Transmembrane</keyword>
<organism evidence="7 8">
    <name type="scientific">Peteryoungia ipomoeae</name>
    <dbReference type="NCBI Taxonomy" id="1210932"/>
    <lineage>
        <taxon>Bacteria</taxon>
        <taxon>Pseudomonadati</taxon>
        <taxon>Pseudomonadota</taxon>
        <taxon>Alphaproteobacteria</taxon>
        <taxon>Hyphomicrobiales</taxon>
        <taxon>Rhizobiaceae</taxon>
        <taxon>Peteryoungia</taxon>
    </lineage>
</organism>
<dbReference type="EMBL" id="STGV01000001">
    <property type="protein sequence ID" value="THV25674.1"/>
    <property type="molecule type" value="Genomic_DNA"/>
</dbReference>
<feature type="transmembrane region" description="Helical" evidence="6">
    <location>
        <begin position="12"/>
        <end position="31"/>
    </location>
</feature>
<keyword evidence="8" id="KW-1185">Reference proteome</keyword>
<comment type="caution">
    <text evidence="7">The sequence shown here is derived from an EMBL/GenBank/DDBJ whole genome shotgun (WGS) entry which is preliminary data.</text>
</comment>
<dbReference type="RefSeq" id="WP_136597510.1">
    <property type="nucleotide sequence ID" value="NZ_STGV01000001.1"/>
</dbReference>
<evidence type="ECO:0000256" key="2">
    <source>
        <dbReference type="ARBA" id="ARBA00022475"/>
    </source>
</evidence>